<feature type="region of interest" description="Disordered" evidence="1">
    <location>
        <begin position="76"/>
        <end position="130"/>
    </location>
</feature>
<name>A0A6F8YNR8_9ACTN</name>
<proteinExistence type="predicted"/>
<keyword evidence="3" id="KW-1185">Reference proteome</keyword>
<reference evidence="2 3" key="2">
    <citation type="submission" date="2020-03" db="EMBL/GenBank/DDBJ databases">
        <authorList>
            <person name="Ichikawa N."/>
            <person name="Kimura A."/>
            <person name="Kitahashi Y."/>
            <person name="Uohara A."/>
        </authorList>
    </citation>
    <scope>NUCLEOTIDE SEQUENCE [LARGE SCALE GENOMIC DNA]</scope>
    <source>
        <strain evidence="2 3">NBRC 105367</strain>
    </source>
</reference>
<evidence type="ECO:0000313" key="2">
    <source>
        <dbReference type="EMBL" id="BCB87815.1"/>
    </source>
</evidence>
<organism evidence="2 3">
    <name type="scientific">Phytohabitans suffuscus</name>
    <dbReference type="NCBI Taxonomy" id="624315"/>
    <lineage>
        <taxon>Bacteria</taxon>
        <taxon>Bacillati</taxon>
        <taxon>Actinomycetota</taxon>
        <taxon>Actinomycetes</taxon>
        <taxon>Micromonosporales</taxon>
        <taxon>Micromonosporaceae</taxon>
    </lineage>
</organism>
<accession>A0A6F8YNR8</accession>
<dbReference type="AlphaFoldDB" id="A0A6F8YNR8"/>
<gene>
    <name evidence="2" type="ORF">Psuf_051280</name>
</gene>
<reference evidence="2 3" key="1">
    <citation type="submission" date="2020-03" db="EMBL/GenBank/DDBJ databases">
        <title>Whole genome shotgun sequence of Phytohabitans suffuscus NBRC 105367.</title>
        <authorList>
            <person name="Komaki H."/>
            <person name="Tamura T."/>
        </authorList>
    </citation>
    <scope>NUCLEOTIDE SEQUENCE [LARGE SCALE GENOMIC DNA]</scope>
    <source>
        <strain evidence="2 3">NBRC 105367</strain>
    </source>
</reference>
<evidence type="ECO:0000313" key="3">
    <source>
        <dbReference type="Proteomes" id="UP000503011"/>
    </source>
</evidence>
<dbReference type="KEGG" id="psuu:Psuf_051280"/>
<protein>
    <submittedName>
        <fullName evidence="2">Uncharacterized protein</fullName>
    </submittedName>
</protein>
<dbReference type="Proteomes" id="UP000503011">
    <property type="component" value="Chromosome"/>
</dbReference>
<sequence length="130" mass="13818">MLIVVAEAHQLDQAPVAGMVGGVEQPLLPVLGILPKGEDHVVDRLVEGEAVGGERQPGNEDRPAAVLGYDLRARRADRGQEVAQTVTVDKGRRPSVAPDRGDRPSLAGLGRSPTLVRQLQPLVEPQPSQT</sequence>
<dbReference type="EMBL" id="AP022871">
    <property type="protein sequence ID" value="BCB87815.1"/>
    <property type="molecule type" value="Genomic_DNA"/>
</dbReference>
<evidence type="ECO:0000256" key="1">
    <source>
        <dbReference type="SAM" id="MobiDB-lite"/>
    </source>
</evidence>